<protein>
    <submittedName>
        <fullName evidence="2">Uncharacterized protein</fullName>
    </submittedName>
</protein>
<keyword evidence="1" id="KW-0472">Membrane</keyword>
<dbReference type="EMBL" id="BLBS01000040">
    <property type="protein sequence ID" value="GET90292.1"/>
    <property type="molecule type" value="Genomic_DNA"/>
</dbReference>
<evidence type="ECO:0000313" key="3">
    <source>
        <dbReference type="Proteomes" id="UP000419144"/>
    </source>
</evidence>
<dbReference type="VEuPathDB" id="TriTrypDB:LtaPh_2903301"/>
<accession>A0A640KLC5</accession>
<keyword evidence="1" id="KW-0812">Transmembrane</keyword>
<proteinExistence type="predicted"/>
<feature type="transmembrane region" description="Helical" evidence="1">
    <location>
        <begin position="43"/>
        <end position="65"/>
    </location>
</feature>
<feature type="transmembrane region" description="Helical" evidence="1">
    <location>
        <begin position="110"/>
        <end position="129"/>
    </location>
</feature>
<organism evidence="2 3">
    <name type="scientific">Leishmania tarentolae</name>
    <name type="common">Sauroleishmania tarentolae</name>
    <dbReference type="NCBI Taxonomy" id="5689"/>
    <lineage>
        <taxon>Eukaryota</taxon>
        <taxon>Discoba</taxon>
        <taxon>Euglenozoa</taxon>
        <taxon>Kinetoplastea</taxon>
        <taxon>Metakinetoplastina</taxon>
        <taxon>Trypanosomatida</taxon>
        <taxon>Trypanosomatidae</taxon>
        <taxon>Leishmaniinae</taxon>
        <taxon>Leishmania</taxon>
        <taxon>lizard Leishmania</taxon>
    </lineage>
</organism>
<gene>
    <name evidence="2" type="ORF">LtaPh_2903301</name>
</gene>
<evidence type="ECO:0000313" key="2">
    <source>
        <dbReference type="EMBL" id="GET90292.1"/>
    </source>
</evidence>
<name>A0A640KLC5_LEITA</name>
<keyword evidence="3" id="KW-1185">Reference proteome</keyword>
<keyword evidence="1" id="KW-1133">Transmembrane helix</keyword>
<dbReference type="Proteomes" id="UP000419144">
    <property type="component" value="Unassembled WGS sequence"/>
</dbReference>
<dbReference type="AlphaFoldDB" id="A0A640KLC5"/>
<comment type="caution">
    <text evidence="2">The sequence shown here is derived from an EMBL/GenBank/DDBJ whole genome shotgun (WGS) entry which is preliminary data.</text>
</comment>
<reference evidence="2" key="1">
    <citation type="submission" date="2019-11" db="EMBL/GenBank/DDBJ databases">
        <title>Leishmania tarentolae CDS.</title>
        <authorList>
            <person name="Goto Y."/>
            <person name="Yamagishi J."/>
        </authorList>
    </citation>
    <scope>NUCLEOTIDE SEQUENCE [LARGE SCALE GENOMIC DNA]</scope>
    <source>
        <strain evidence="2">Parrot Tar II</strain>
    </source>
</reference>
<evidence type="ECO:0000256" key="1">
    <source>
        <dbReference type="SAM" id="Phobius"/>
    </source>
</evidence>
<sequence>MSTAHLAQMISITWNTMIAAQYPHVRTFSFRKKPRMPRERRRFIAAISLASASHIEIAGVSLWAFTSCGGGVLLLPRRLRDLAGVRARAGVLEREAERPLRLRLRATEPLRFEGILLFFFFVCLSIQWCHYLSVCVRARVCVCVCPGSGKRSGNTVVALIASFSSGRRLSFSS</sequence>